<feature type="transmembrane region" description="Helical" evidence="7">
    <location>
        <begin position="98"/>
        <end position="122"/>
    </location>
</feature>
<comment type="subcellular location">
    <subcellularLocation>
        <location evidence="1">Cell membrane</location>
        <topology evidence="1">Multi-pass membrane protein</topology>
    </subcellularLocation>
</comment>
<dbReference type="EMBL" id="FOYL01000001">
    <property type="protein sequence ID" value="SFQ96111.1"/>
    <property type="molecule type" value="Genomic_DNA"/>
</dbReference>
<keyword evidence="10" id="KW-1185">Reference proteome</keyword>
<organism evidence="9 10">
    <name type="scientific">Lentzea waywayandensis</name>
    <dbReference type="NCBI Taxonomy" id="84724"/>
    <lineage>
        <taxon>Bacteria</taxon>
        <taxon>Bacillati</taxon>
        <taxon>Actinomycetota</taxon>
        <taxon>Actinomycetes</taxon>
        <taxon>Pseudonocardiales</taxon>
        <taxon>Pseudonocardiaceae</taxon>
        <taxon>Lentzea</taxon>
    </lineage>
</organism>
<reference evidence="10" key="1">
    <citation type="submission" date="2016-10" db="EMBL/GenBank/DDBJ databases">
        <authorList>
            <person name="Varghese N."/>
            <person name="Submissions S."/>
        </authorList>
    </citation>
    <scope>NUCLEOTIDE SEQUENCE [LARGE SCALE GENOMIC DNA]</scope>
    <source>
        <strain evidence="10">DSM 44232</strain>
    </source>
</reference>
<dbReference type="GO" id="GO:0005886">
    <property type="term" value="C:plasma membrane"/>
    <property type="evidence" value="ECO:0007669"/>
    <property type="project" value="UniProtKB-SubCell"/>
</dbReference>
<dbReference type="AlphaFoldDB" id="A0A1I6CSK8"/>
<dbReference type="PANTHER" id="PTHR43266:SF2">
    <property type="entry name" value="MAJOR FACILITATOR SUPERFAMILY (MFS) PROFILE DOMAIN-CONTAINING PROTEIN"/>
    <property type="match status" value="1"/>
</dbReference>
<evidence type="ECO:0000256" key="2">
    <source>
        <dbReference type="ARBA" id="ARBA00022448"/>
    </source>
</evidence>
<keyword evidence="6 7" id="KW-0472">Membrane</keyword>
<dbReference type="PROSITE" id="PS50850">
    <property type="entry name" value="MFS"/>
    <property type="match status" value="1"/>
</dbReference>
<evidence type="ECO:0000256" key="7">
    <source>
        <dbReference type="SAM" id="Phobius"/>
    </source>
</evidence>
<name>A0A1I6CSK8_9PSEU</name>
<evidence type="ECO:0000256" key="4">
    <source>
        <dbReference type="ARBA" id="ARBA00022692"/>
    </source>
</evidence>
<dbReference type="GO" id="GO:0022857">
    <property type="term" value="F:transmembrane transporter activity"/>
    <property type="evidence" value="ECO:0007669"/>
    <property type="project" value="InterPro"/>
</dbReference>
<keyword evidence="2" id="KW-0813">Transport</keyword>
<keyword evidence="4 7" id="KW-0812">Transmembrane</keyword>
<evidence type="ECO:0000256" key="1">
    <source>
        <dbReference type="ARBA" id="ARBA00004651"/>
    </source>
</evidence>
<dbReference type="InterPro" id="IPR020846">
    <property type="entry name" value="MFS_dom"/>
</dbReference>
<dbReference type="OrthoDB" id="4544213at2"/>
<evidence type="ECO:0000256" key="5">
    <source>
        <dbReference type="ARBA" id="ARBA00022989"/>
    </source>
</evidence>
<feature type="transmembrane region" description="Helical" evidence="7">
    <location>
        <begin position="32"/>
        <end position="51"/>
    </location>
</feature>
<evidence type="ECO:0000256" key="6">
    <source>
        <dbReference type="ARBA" id="ARBA00023136"/>
    </source>
</evidence>
<dbReference type="Pfam" id="PF05977">
    <property type="entry name" value="MFS_3"/>
    <property type="match status" value="1"/>
</dbReference>
<proteinExistence type="predicted"/>
<keyword evidence="3" id="KW-1003">Cell membrane</keyword>
<feature type="transmembrane region" description="Helical" evidence="7">
    <location>
        <begin position="315"/>
        <end position="333"/>
    </location>
</feature>
<dbReference type="InterPro" id="IPR010290">
    <property type="entry name" value="TM_effector"/>
</dbReference>
<feature type="transmembrane region" description="Helical" evidence="7">
    <location>
        <begin position="57"/>
        <end position="77"/>
    </location>
</feature>
<keyword evidence="5 7" id="KW-1133">Transmembrane helix</keyword>
<dbReference type="STRING" id="84724.SAMN04488564_101205"/>
<dbReference type="CDD" id="cd06173">
    <property type="entry name" value="MFS_MefA_like"/>
    <property type="match status" value="1"/>
</dbReference>
<evidence type="ECO:0000313" key="9">
    <source>
        <dbReference type="EMBL" id="SFQ96111.1"/>
    </source>
</evidence>
<protein>
    <submittedName>
        <fullName evidence="9">Predicted arabinose efflux permease, MFS family</fullName>
    </submittedName>
</protein>
<feature type="domain" description="Major facilitator superfamily (MFS) profile" evidence="8">
    <location>
        <begin position="221"/>
        <end position="414"/>
    </location>
</feature>
<accession>A0A1I6CSK8</accession>
<evidence type="ECO:0000313" key="10">
    <source>
        <dbReference type="Proteomes" id="UP000198583"/>
    </source>
</evidence>
<dbReference type="PANTHER" id="PTHR43266">
    <property type="entry name" value="MACROLIDE-EFFLUX PROTEIN"/>
    <property type="match status" value="1"/>
</dbReference>
<evidence type="ECO:0000259" key="8">
    <source>
        <dbReference type="PROSITE" id="PS50850"/>
    </source>
</evidence>
<dbReference type="InterPro" id="IPR036259">
    <property type="entry name" value="MFS_trans_sf"/>
</dbReference>
<feature type="transmembrane region" description="Helical" evidence="7">
    <location>
        <begin position="263"/>
        <end position="285"/>
    </location>
</feature>
<dbReference type="SUPFAM" id="SSF103473">
    <property type="entry name" value="MFS general substrate transporter"/>
    <property type="match status" value="1"/>
</dbReference>
<feature type="transmembrane region" description="Helical" evidence="7">
    <location>
        <begin position="353"/>
        <end position="373"/>
    </location>
</feature>
<evidence type="ECO:0000256" key="3">
    <source>
        <dbReference type="ARBA" id="ARBA00022475"/>
    </source>
</evidence>
<sequence>MAILFCQDYYLGVAVLEAFKIRDFRLLWTGRTVSLLGSWLLVIAIPAHVYALTGSLLATGLTLVAEYLPPLLLGPIAGVLTDRWDRRRVMIAADLFRAFAVTLMLFATAGHSLWLVYAALIAESTGAVLFRPAAQAHIPVVVGTGSGLSSANSLNAFTDGTVRLVAPPLGAAIMTLTSFQALIWIDVASYLVSAAAIALTTRRQGSAGKRAPVDLAGGWKVLRSLPIAVALLPLTAIFLAANASLSALLVPFGIQELGGTEQIGLVVSALGVGFLLGAVAIRRLVDRVQPRYLLAASQLATAVAFFVLFNSTSLVVALPAAVAIGMFGSMTLVTPQTALQRVVPNEALGRISAVFLSAEALATLIGALAGPLLAQTLSLSAAVVVACVVTAGGALAGLVPWDRTATPDVLARAE</sequence>
<feature type="transmembrane region" description="Helical" evidence="7">
    <location>
        <begin position="379"/>
        <end position="399"/>
    </location>
</feature>
<dbReference type="Proteomes" id="UP000198583">
    <property type="component" value="Unassembled WGS sequence"/>
</dbReference>
<dbReference type="Gene3D" id="1.20.1250.20">
    <property type="entry name" value="MFS general substrate transporter like domains"/>
    <property type="match status" value="1"/>
</dbReference>
<feature type="transmembrane region" description="Helical" evidence="7">
    <location>
        <begin position="181"/>
        <end position="200"/>
    </location>
</feature>
<gene>
    <name evidence="9" type="ORF">SAMN04488564_101205</name>
</gene>
<feature type="transmembrane region" description="Helical" evidence="7">
    <location>
        <begin position="221"/>
        <end position="243"/>
    </location>
</feature>